<proteinExistence type="predicted"/>
<dbReference type="Proteomes" id="UP000220914">
    <property type="component" value="Unassembled WGS sequence"/>
</dbReference>
<dbReference type="CDD" id="cd06581">
    <property type="entry name" value="TM_PBP1_LivM_like"/>
    <property type="match status" value="1"/>
</dbReference>
<dbReference type="InterPro" id="IPR043428">
    <property type="entry name" value="LivM-like"/>
</dbReference>
<reference evidence="7" key="3">
    <citation type="submission" date="2020-02" db="EMBL/GenBank/DDBJ databases">
        <authorList>
            <person name="Matsumoto Y."/>
            <person name="Motooka D."/>
            <person name="Nakamura S."/>
        </authorList>
    </citation>
    <scope>NUCLEOTIDE SEQUENCE</scope>
    <source>
        <strain evidence="7">JCM 6377</strain>
    </source>
</reference>
<dbReference type="AlphaFoldDB" id="A0A2A7MQJ8"/>
<feature type="transmembrane region" description="Helical" evidence="6">
    <location>
        <begin position="231"/>
        <end position="247"/>
    </location>
</feature>
<reference evidence="8 9" key="1">
    <citation type="submission" date="2017-10" db="EMBL/GenBank/DDBJ databases">
        <title>The new phylogeny of genus Mycobacterium.</title>
        <authorList>
            <person name="Tortoli E."/>
            <person name="Trovato A."/>
            <person name="Cirillo D.M."/>
        </authorList>
    </citation>
    <scope>NUCLEOTIDE SEQUENCE [LARGE SCALE GENOMIC DNA]</scope>
    <source>
        <strain evidence="8 9">CCUG37673</strain>
    </source>
</reference>
<keyword evidence="4 6" id="KW-1133">Transmembrane helix</keyword>
<keyword evidence="5 6" id="KW-0472">Membrane</keyword>
<protein>
    <submittedName>
        <fullName evidence="8">Branched-chain amino acid ABC transporter permease</fullName>
    </submittedName>
</protein>
<evidence type="ECO:0000256" key="3">
    <source>
        <dbReference type="ARBA" id="ARBA00022692"/>
    </source>
</evidence>
<evidence type="ECO:0000313" key="10">
    <source>
        <dbReference type="Proteomes" id="UP000465302"/>
    </source>
</evidence>
<comment type="subcellular location">
    <subcellularLocation>
        <location evidence="1">Cell membrane</location>
        <topology evidence="1">Multi-pass membrane protein</topology>
    </subcellularLocation>
</comment>
<evidence type="ECO:0000256" key="5">
    <source>
        <dbReference type="ARBA" id="ARBA00023136"/>
    </source>
</evidence>
<evidence type="ECO:0000313" key="8">
    <source>
        <dbReference type="EMBL" id="PEG33839.1"/>
    </source>
</evidence>
<dbReference type="EMBL" id="PDCP01000089">
    <property type="protein sequence ID" value="PEG33839.1"/>
    <property type="molecule type" value="Genomic_DNA"/>
</dbReference>
<accession>A0A2A7MQJ8</accession>
<sequence length="329" mass="34273">MNILLDALRTAVGPTCAAYALGALGLNLQFGYAGLINLGFAGSLATGAYGLAITVSLGGGFWLGILVAVVASCAFSMLVALPTVRLRADYLAMTTIAAAEILRLVLRSSWAAPVTGGVYGKQRFANDFYALNPLPAAKYALGPVIVSGRTLWLMIVAWSLVALAAIALRFIVRSPWGRVVTAIREDEVLATSFGKNAFAVKVQVMVLGGVLGALAGVVLAVDQQNVNPDSFGAATTFLFFAIVILGGRARASTPITGAIVFWLILSATDGVLRQAADLSAAAGGWFGQEQAGAARYILVGLALMLVVVFRPQGFLVSRRVPNRVAEVTA</sequence>
<comment type="caution">
    <text evidence="8">The sequence shown here is derived from an EMBL/GenBank/DDBJ whole genome shotgun (WGS) entry which is preliminary data.</text>
</comment>
<dbReference type="PANTHER" id="PTHR30482">
    <property type="entry name" value="HIGH-AFFINITY BRANCHED-CHAIN AMINO ACID TRANSPORT SYSTEM PERMEASE"/>
    <property type="match status" value="1"/>
</dbReference>
<keyword evidence="3 6" id="KW-0812">Transmembrane</keyword>
<dbReference type="GO" id="GO:0005886">
    <property type="term" value="C:plasma membrane"/>
    <property type="evidence" value="ECO:0007669"/>
    <property type="project" value="UniProtKB-SubCell"/>
</dbReference>
<feature type="transmembrane region" description="Helical" evidence="6">
    <location>
        <begin position="35"/>
        <end position="55"/>
    </location>
</feature>
<dbReference type="GO" id="GO:0015658">
    <property type="term" value="F:branched-chain amino acid transmembrane transporter activity"/>
    <property type="evidence" value="ECO:0007669"/>
    <property type="project" value="InterPro"/>
</dbReference>
<evidence type="ECO:0000313" key="9">
    <source>
        <dbReference type="Proteomes" id="UP000220914"/>
    </source>
</evidence>
<keyword evidence="2" id="KW-1003">Cell membrane</keyword>
<name>A0A2A7MQJ8_MYCAG</name>
<feature type="transmembrane region" description="Helical" evidence="6">
    <location>
        <begin position="151"/>
        <end position="172"/>
    </location>
</feature>
<feature type="transmembrane region" description="Helical" evidence="6">
    <location>
        <begin position="198"/>
        <end position="219"/>
    </location>
</feature>
<evidence type="ECO:0000256" key="2">
    <source>
        <dbReference type="ARBA" id="ARBA00022475"/>
    </source>
</evidence>
<evidence type="ECO:0000256" key="6">
    <source>
        <dbReference type="SAM" id="Phobius"/>
    </source>
</evidence>
<dbReference type="Proteomes" id="UP000465302">
    <property type="component" value="Unassembled WGS sequence"/>
</dbReference>
<organism evidence="8 9">
    <name type="scientific">Mycolicibacterium agri</name>
    <name type="common">Mycobacterium agri</name>
    <dbReference type="NCBI Taxonomy" id="36811"/>
    <lineage>
        <taxon>Bacteria</taxon>
        <taxon>Bacillati</taxon>
        <taxon>Actinomycetota</taxon>
        <taxon>Actinomycetes</taxon>
        <taxon>Mycobacteriales</taxon>
        <taxon>Mycobacteriaceae</taxon>
        <taxon>Mycolicibacterium</taxon>
    </lineage>
</organism>
<gene>
    <name evidence="8" type="ORF">CQY20_28565</name>
    <name evidence="7" type="ORF">MAGR_42840</name>
</gene>
<dbReference type="InterPro" id="IPR001851">
    <property type="entry name" value="ABC_transp_permease"/>
</dbReference>
<dbReference type="OrthoDB" id="9814461at2"/>
<evidence type="ECO:0000256" key="1">
    <source>
        <dbReference type="ARBA" id="ARBA00004651"/>
    </source>
</evidence>
<feature type="transmembrane region" description="Helical" evidence="6">
    <location>
        <begin position="61"/>
        <end position="81"/>
    </location>
</feature>
<keyword evidence="9" id="KW-1185">Reference proteome</keyword>
<dbReference type="RefSeq" id="WP_097943895.1">
    <property type="nucleotide sequence ID" value="NZ_BLKS01000001.1"/>
</dbReference>
<dbReference type="EMBL" id="BLKS01000001">
    <property type="protein sequence ID" value="GFG52843.1"/>
    <property type="molecule type" value="Genomic_DNA"/>
</dbReference>
<evidence type="ECO:0000256" key="4">
    <source>
        <dbReference type="ARBA" id="ARBA00022989"/>
    </source>
</evidence>
<feature type="transmembrane region" description="Helical" evidence="6">
    <location>
        <begin position="254"/>
        <end position="272"/>
    </location>
</feature>
<evidence type="ECO:0000313" key="7">
    <source>
        <dbReference type="EMBL" id="GFG52843.1"/>
    </source>
</evidence>
<reference evidence="7 10" key="2">
    <citation type="journal article" date="2019" name="Emerg. Microbes Infect.">
        <title>Comprehensive subspecies identification of 175 nontuberculous mycobacteria species based on 7547 genomic profiles.</title>
        <authorList>
            <person name="Matsumoto Y."/>
            <person name="Kinjo T."/>
            <person name="Motooka D."/>
            <person name="Nabeya D."/>
            <person name="Jung N."/>
            <person name="Uechi K."/>
            <person name="Horii T."/>
            <person name="Iida T."/>
            <person name="Fujita J."/>
            <person name="Nakamura S."/>
        </authorList>
    </citation>
    <scope>NUCLEOTIDE SEQUENCE [LARGE SCALE GENOMIC DNA]</scope>
    <source>
        <strain evidence="7 10">JCM 6377</strain>
    </source>
</reference>
<dbReference type="Pfam" id="PF02653">
    <property type="entry name" value="BPD_transp_2"/>
    <property type="match status" value="1"/>
</dbReference>
<feature type="transmembrane region" description="Helical" evidence="6">
    <location>
        <begin position="292"/>
        <end position="309"/>
    </location>
</feature>
<dbReference type="PANTHER" id="PTHR30482:SF10">
    <property type="entry name" value="HIGH-AFFINITY BRANCHED-CHAIN AMINO ACID TRANSPORT PROTEIN BRAE"/>
    <property type="match status" value="1"/>
</dbReference>